<evidence type="ECO:0000256" key="2">
    <source>
        <dbReference type="SAM" id="Phobius"/>
    </source>
</evidence>
<evidence type="ECO:0000256" key="1">
    <source>
        <dbReference type="SAM" id="Coils"/>
    </source>
</evidence>
<dbReference type="EMBL" id="CP018889">
    <property type="protein sequence ID" value="AUI67368.1"/>
    <property type="molecule type" value="Genomic_DNA"/>
</dbReference>
<evidence type="ECO:0000313" key="4">
    <source>
        <dbReference type="Proteomes" id="UP000234271"/>
    </source>
</evidence>
<dbReference type="OrthoDB" id="9925071at2"/>
<keyword evidence="4" id="KW-1185">Reference proteome</keyword>
<dbReference type="RefSeq" id="WP_062150023.1">
    <property type="nucleotide sequence ID" value="NZ_CP012373.2"/>
</dbReference>
<keyword evidence="2" id="KW-1133">Transmembrane helix</keyword>
<feature type="transmembrane region" description="Helical" evidence="2">
    <location>
        <begin position="203"/>
        <end position="225"/>
    </location>
</feature>
<proteinExistence type="predicted"/>
<feature type="coiled-coil region" evidence="1">
    <location>
        <begin position="4"/>
        <end position="184"/>
    </location>
</feature>
<dbReference type="STRING" id="288004.AL038_05220"/>
<keyword evidence="2" id="KW-0812">Transmembrane</keyword>
<keyword evidence="2" id="KW-0472">Membrane</keyword>
<name>A0A2N9YA79_9GAMM</name>
<gene>
    <name evidence="3" type="ORF">BLE401_00765</name>
</gene>
<dbReference type="AlphaFoldDB" id="A0A2N9YA79"/>
<keyword evidence="1" id="KW-0175">Coiled coil</keyword>
<dbReference type="Proteomes" id="UP000234271">
    <property type="component" value="Chromosome"/>
</dbReference>
<organism evidence="3 4">
    <name type="scientific">Beggiatoa leptomitoformis</name>
    <dbReference type="NCBI Taxonomy" id="288004"/>
    <lineage>
        <taxon>Bacteria</taxon>
        <taxon>Pseudomonadati</taxon>
        <taxon>Pseudomonadota</taxon>
        <taxon>Gammaproteobacteria</taxon>
        <taxon>Thiotrichales</taxon>
        <taxon>Thiotrichaceae</taxon>
        <taxon>Beggiatoa</taxon>
    </lineage>
</organism>
<reference evidence="4" key="1">
    <citation type="submission" date="2016-12" db="EMBL/GenBank/DDBJ databases">
        <title>Complete Genome Sequence of Beggiatoa leptomitiformis D-401.</title>
        <authorList>
            <person name="Fomenkov A."/>
            <person name="Vincze T."/>
            <person name="Grabovich M."/>
            <person name="Anton B.P."/>
            <person name="Dubinina G."/>
            <person name="Orlova M."/>
            <person name="Belousova E."/>
            <person name="Roberts R.J."/>
        </authorList>
    </citation>
    <scope>NUCLEOTIDE SEQUENCE [LARGE SCALE GENOMIC DNA]</scope>
    <source>
        <strain evidence="4">D-401</strain>
    </source>
</reference>
<protein>
    <submittedName>
        <fullName evidence="3">Uncharacterized protein</fullName>
    </submittedName>
</protein>
<accession>A0A2N9YA79</accession>
<evidence type="ECO:0000313" key="3">
    <source>
        <dbReference type="EMBL" id="AUI67368.1"/>
    </source>
</evidence>
<sequence length="239" mass="27361">MSSIVQAKAEVQKLIRRYNQLKSEAQEADSAEASSRKSAEAEKLALQIRSLQSAIAKLQAVADDTSETFKRAEAEKIEFEARIAYLEQSQEKTRDQIDQLSQAKMEMVRLKSEVDRIASERQHKDDNLQKQLTELLKKTEAEQFRLKQEIEVIRHQAQKDTELLRSQRDTARAQIEEQQRLEKEKLTSLQITLNAKYLRVKSLMAVGIGLGVLSGMIISITIIFVTPMLDHILKNIKGW</sequence>
<dbReference type="KEGG" id="blep:AL038_05220"/>